<feature type="transmembrane region" description="Helical" evidence="1">
    <location>
        <begin position="186"/>
        <end position="204"/>
    </location>
</feature>
<dbReference type="RefSeq" id="WP_015400332.1">
    <property type="nucleotide sequence ID" value="NC_020302.1"/>
</dbReference>
<keyword evidence="5" id="KW-1185">Reference proteome</keyword>
<dbReference type="PATRIC" id="fig|1121362.3.peg.908"/>
<proteinExistence type="predicted"/>
<reference evidence="4 5" key="1">
    <citation type="journal article" date="2012" name="Stand. Genomic Sci.">
        <title>Genome sequence of the halotolerant bacterium Corynebacterium halotolerans type strain YIM 70093(T) (= DSM 44683(T)).</title>
        <authorList>
            <person name="Ruckert C."/>
            <person name="Albersmeier A."/>
            <person name="Al-Dilaimi A."/>
            <person name="Niehaus K."/>
            <person name="Szczepanowski R."/>
            <person name="Kalinowski J."/>
        </authorList>
    </citation>
    <scope>NUCLEOTIDE SEQUENCE [LARGE SCALE GENOMIC DNA]</scope>
    <source>
        <strain evidence="4">YIM 70093</strain>
    </source>
</reference>
<feature type="transmembrane region" description="Helical" evidence="1">
    <location>
        <begin position="105"/>
        <end position="127"/>
    </location>
</feature>
<keyword evidence="1" id="KW-0812">Transmembrane</keyword>
<dbReference type="Pfam" id="PF10081">
    <property type="entry name" value="Abhydrolase_9"/>
    <property type="match status" value="1"/>
</dbReference>
<dbReference type="eggNOG" id="COG4425">
    <property type="taxonomic scope" value="Bacteria"/>
</dbReference>
<feature type="domain" description="Alpha/beta-hydrolase catalytic" evidence="2">
    <location>
        <begin position="281"/>
        <end position="572"/>
    </location>
</feature>
<dbReference type="AlphaFoldDB" id="M1NKI0"/>
<organism evidence="4 5">
    <name type="scientific">Corynebacterium halotolerans YIM 70093 = DSM 44683</name>
    <dbReference type="NCBI Taxonomy" id="1121362"/>
    <lineage>
        <taxon>Bacteria</taxon>
        <taxon>Bacillati</taxon>
        <taxon>Actinomycetota</taxon>
        <taxon>Actinomycetes</taxon>
        <taxon>Mycobacteriales</taxon>
        <taxon>Corynebacteriaceae</taxon>
        <taxon>Corynebacterium</taxon>
    </lineage>
</organism>
<keyword evidence="1" id="KW-0472">Membrane</keyword>
<evidence type="ECO:0008006" key="6">
    <source>
        <dbReference type="Google" id="ProtNLM"/>
    </source>
</evidence>
<dbReference type="Pfam" id="PF15420">
    <property type="entry name" value="Abhydrolase_9_N"/>
    <property type="match status" value="1"/>
</dbReference>
<keyword evidence="1" id="KW-1133">Transmembrane helix</keyword>
<dbReference type="InterPro" id="IPR027788">
    <property type="entry name" value="Alpha/beta-hydrolase_N_dom"/>
</dbReference>
<gene>
    <name evidence="4" type="ORF">A605_04520</name>
</gene>
<feature type="transmembrane region" description="Helical" evidence="1">
    <location>
        <begin position="33"/>
        <end position="51"/>
    </location>
</feature>
<dbReference type="HOGENOM" id="CLU_023789_0_0_11"/>
<evidence type="ECO:0000259" key="2">
    <source>
        <dbReference type="Pfam" id="PF10081"/>
    </source>
</evidence>
<sequence length="589" mass="64220">MAGAGASATVVRETVARDSAWVRVWNRWHLHPWGLIGATIMFALGLTPSLLPRDWFYQGLVSGLAAGIGYGLGTGLHAVWVRWLRDRLGPRLNRHLEELSDRTRAVLEIALIVVSLLWLVGMVIFSLRWQRGIAELTGARALGLWEYLLVLPVGGVVFLAVVLLGRGLRLLARWLSNRVPNRLTPSIRGVIAWLAVAVALVFVVEQAIPGTLVRIGERVFSARYADPEEGTVPPTIPERSASPGSHVDWDGVGTYGARFLNQGLHADQLSELTGRPAEEPIRLYAGIGNEPTDAGRAGLIIDELERTDATEREAMLVVVTTGTGWVNPQTAQAFELLYGGDTAVVAAQYSAMPSPLHFLAGGEEVRGAGREFVTPIVDWWNALPEEDRPKLYLYGESLGSTGIEAAFSGMRDIANSVDGILLTGPPRFNPLHTQFTERRDLGTPAVAPEYSGGLVVRFAAHTEQIRSWAGEPAEAWGPTRMLYVQHPSDPVAWWTPQLILREPDWLEEPAGHDRLPAMQWLPFITFLQVSADLPVSQNVPDGHGHNYGDAMLDGFAAIAGPGRFTVADVDRLEPLLEEALGMAGNSEFG</sequence>
<protein>
    <recommendedName>
        <fullName evidence="6">Alpha/beta-hydrolase family protein</fullName>
    </recommendedName>
</protein>
<accession>M1NKI0</accession>
<dbReference type="EMBL" id="CP003697">
    <property type="protein sequence ID" value="AGF71913.1"/>
    <property type="molecule type" value="Genomic_DNA"/>
</dbReference>
<name>M1NKI0_9CORY</name>
<evidence type="ECO:0000313" key="4">
    <source>
        <dbReference type="EMBL" id="AGF71913.1"/>
    </source>
</evidence>
<evidence type="ECO:0000259" key="3">
    <source>
        <dbReference type="Pfam" id="PF15420"/>
    </source>
</evidence>
<dbReference type="KEGG" id="chn:A605_04520"/>
<feature type="domain" description="Alpha/beta-hydrolase N-terminal" evidence="3">
    <location>
        <begin position="46"/>
        <end position="263"/>
    </location>
</feature>
<feature type="transmembrane region" description="Helical" evidence="1">
    <location>
        <begin position="147"/>
        <end position="165"/>
    </location>
</feature>
<dbReference type="ESTHER" id="9cory-m1nki0">
    <property type="family name" value="Abhydrolase_9"/>
</dbReference>
<dbReference type="InterPro" id="IPR027787">
    <property type="entry name" value="Alpha/beta-hydrolase_catalytic"/>
</dbReference>
<dbReference type="Proteomes" id="UP000011723">
    <property type="component" value="Chromosome"/>
</dbReference>
<feature type="transmembrane region" description="Helical" evidence="1">
    <location>
        <begin position="63"/>
        <end position="84"/>
    </location>
</feature>
<dbReference type="STRING" id="1121362.A605_04520"/>
<dbReference type="OrthoDB" id="4397445at2"/>
<evidence type="ECO:0000313" key="5">
    <source>
        <dbReference type="Proteomes" id="UP000011723"/>
    </source>
</evidence>
<evidence type="ECO:0000256" key="1">
    <source>
        <dbReference type="SAM" id="Phobius"/>
    </source>
</evidence>